<dbReference type="Proteomes" id="UP000579647">
    <property type="component" value="Unassembled WGS sequence"/>
</dbReference>
<accession>A0A840WU12</accession>
<evidence type="ECO:0000313" key="2">
    <source>
        <dbReference type="Proteomes" id="UP000579647"/>
    </source>
</evidence>
<reference evidence="1 2" key="1">
    <citation type="submission" date="2020-08" db="EMBL/GenBank/DDBJ databases">
        <title>Sequencing the genomes of 1000 actinobacteria strains.</title>
        <authorList>
            <person name="Klenk H.-P."/>
        </authorList>
    </citation>
    <scope>NUCLEOTIDE SEQUENCE [LARGE SCALE GENOMIC DNA]</scope>
    <source>
        <strain evidence="1 2">DSM 44598</strain>
    </source>
</reference>
<organism evidence="1 2">
    <name type="scientific">Nocardiopsis metallicus</name>
    <dbReference type="NCBI Taxonomy" id="179819"/>
    <lineage>
        <taxon>Bacteria</taxon>
        <taxon>Bacillati</taxon>
        <taxon>Actinomycetota</taxon>
        <taxon>Actinomycetes</taxon>
        <taxon>Streptosporangiales</taxon>
        <taxon>Nocardiopsidaceae</taxon>
        <taxon>Nocardiopsis</taxon>
    </lineage>
</organism>
<gene>
    <name evidence="1" type="ORF">HNR07_006632</name>
</gene>
<keyword evidence="2" id="KW-1185">Reference proteome</keyword>
<protein>
    <submittedName>
        <fullName evidence="1">Uncharacterized protein</fullName>
    </submittedName>
</protein>
<evidence type="ECO:0000313" key="1">
    <source>
        <dbReference type="EMBL" id="MBB5495495.1"/>
    </source>
</evidence>
<dbReference type="AlphaFoldDB" id="A0A840WU12"/>
<comment type="caution">
    <text evidence="1">The sequence shown here is derived from an EMBL/GenBank/DDBJ whole genome shotgun (WGS) entry which is preliminary data.</text>
</comment>
<proteinExistence type="predicted"/>
<dbReference type="RefSeq" id="WP_184370457.1">
    <property type="nucleotide sequence ID" value="NZ_BAAAKM010000067.1"/>
</dbReference>
<sequence length="106" mass="12043">MNPIPMPRASQENRVIGATCPACAHRSCRACRAQGLPRLGGHRAEFSTEHTRAALLQQRYRNLIIYFGESTQSYWVASSGGLYEAGDWDNLLAHLWARDQVRRPFR</sequence>
<dbReference type="EMBL" id="JACHDO010000001">
    <property type="protein sequence ID" value="MBB5495495.1"/>
    <property type="molecule type" value="Genomic_DNA"/>
</dbReference>
<name>A0A840WU12_9ACTN</name>